<dbReference type="GO" id="GO:0003700">
    <property type="term" value="F:DNA-binding transcription factor activity"/>
    <property type="evidence" value="ECO:0007669"/>
    <property type="project" value="InterPro"/>
</dbReference>
<dbReference type="SUPFAM" id="SSF53850">
    <property type="entry name" value="Periplasmic binding protein-like II"/>
    <property type="match status" value="1"/>
</dbReference>
<feature type="region of interest" description="Disordered" evidence="5">
    <location>
        <begin position="346"/>
        <end position="365"/>
    </location>
</feature>
<evidence type="ECO:0000259" key="6">
    <source>
        <dbReference type="PROSITE" id="PS50931"/>
    </source>
</evidence>
<dbReference type="InterPro" id="IPR005119">
    <property type="entry name" value="LysR_subst-bd"/>
</dbReference>
<dbReference type="Gene3D" id="3.40.190.10">
    <property type="entry name" value="Periplasmic binding protein-like II"/>
    <property type="match status" value="3"/>
</dbReference>
<dbReference type="GO" id="GO:0010628">
    <property type="term" value="P:positive regulation of gene expression"/>
    <property type="evidence" value="ECO:0007669"/>
    <property type="project" value="TreeGrafter"/>
</dbReference>
<dbReference type="InterPro" id="IPR036390">
    <property type="entry name" value="WH_DNA-bd_sf"/>
</dbReference>
<dbReference type="PROSITE" id="PS50931">
    <property type="entry name" value="HTH_LYSR"/>
    <property type="match status" value="1"/>
</dbReference>
<evidence type="ECO:0000256" key="1">
    <source>
        <dbReference type="ARBA" id="ARBA00009437"/>
    </source>
</evidence>
<dbReference type="SUPFAM" id="SSF46785">
    <property type="entry name" value="Winged helix' DNA-binding domain"/>
    <property type="match status" value="1"/>
</dbReference>
<reference evidence="7 8" key="1">
    <citation type="journal article" date="2018" name="Nat. Biotechnol.">
        <title>A standardized bacterial taxonomy based on genome phylogeny substantially revises the tree of life.</title>
        <authorList>
            <person name="Parks D.H."/>
            <person name="Chuvochina M."/>
            <person name="Waite D.W."/>
            <person name="Rinke C."/>
            <person name="Skarshewski A."/>
            <person name="Chaumeil P.A."/>
            <person name="Hugenholtz P."/>
        </authorList>
    </citation>
    <scope>NUCLEOTIDE SEQUENCE [LARGE SCALE GENOMIC DNA]</scope>
    <source>
        <strain evidence="7">UBA9169</strain>
    </source>
</reference>
<evidence type="ECO:0000313" key="7">
    <source>
        <dbReference type="EMBL" id="HAR53503.1"/>
    </source>
</evidence>
<dbReference type="InterPro" id="IPR000847">
    <property type="entry name" value="LysR_HTH_N"/>
</dbReference>
<gene>
    <name evidence="7" type="ORF">DCS45_16750</name>
</gene>
<organism evidence="7 8">
    <name type="scientific">Roseovarius nubinhibens</name>
    <dbReference type="NCBI Taxonomy" id="314263"/>
    <lineage>
        <taxon>Bacteria</taxon>
        <taxon>Pseudomonadati</taxon>
        <taxon>Pseudomonadota</taxon>
        <taxon>Alphaproteobacteria</taxon>
        <taxon>Rhodobacterales</taxon>
        <taxon>Roseobacteraceae</taxon>
        <taxon>Roseovarius</taxon>
    </lineage>
</organism>
<sequence>MQADAARLFIMNLTQITAFRAVMDSASLSAAARKLGRTQPAISLSIRALEEALGLKLFERQGRQLIPVPEAHYLHAESGAILDRLAGVTRTMQSLAGGTAGVLSVSAMPGPAAYVFPHFIANAIDTLDQVSLSITSRSSEQIAELVRSQSIDFGFCDAPLGPLQGDAAPAPLGQTGETGETGEAKPAAEAEQSYLLDRISADCFLALPEDHPLCRFDIVPIAALDGAPMGALQARHMHQKRTLAAFAQSGARFRQVIESQTFLPLLQFIRTGKCLAVVDPLSVINDRPQTGHDSRVVFRPLAQPIRYDYAILSPRYRPLSQVAQKLRSGWMTHLHDLLASIEAAPRWEEQSSPPPVSLPLSGSDD</sequence>
<feature type="region of interest" description="Disordered" evidence="5">
    <location>
        <begin position="166"/>
        <end position="187"/>
    </location>
</feature>
<evidence type="ECO:0000313" key="8">
    <source>
        <dbReference type="Proteomes" id="UP000264719"/>
    </source>
</evidence>
<keyword evidence="2" id="KW-0805">Transcription regulation</keyword>
<proteinExistence type="inferred from homology"/>
<dbReference type="GO" id="GO:0043565">
    <property type="term" value="F:sequence-specific DNA binding"/>
    <property type="evidence" value="ECO:0007669"/>
    <property type="project" value="TreeGrafter"/>
</dbReference>
<dbReference type="Proteomes" id="UP000264719">
    <property type="component" value="Unassembled WGS sequence"/>
</dbReference>
<feature type="domain" description="HTH lysR-type" evidence="6">
    <location>
        <begin position="11"/>
        <end position="68"/>
    </location>
</feature>
<evidence type="ECO:0000256" key="2">
    <source>
        <dbReference type="ARBA" id="ARBA00023015"/>
    </source>
</evidence>
<dbReference type="Gene3D" id="1.10.10.10">
    <property type="entry name" value="Winged helix-like DNA-binding domain superfamily/Winged helix DNA-binding domain"/>
    <property type="match status" value="1"/>
</dbReference>
<dbReference type="EMBL" id="DMVW01000161">
    <property type="protein sequence ID" value="HAR53503.1"/>
    <property type="molecule type" value="Genomic_DNA"/>
</dbReference>
<dbReference type="PRINTS" id="PR00039">
    <property type="entry name" value="HTHLYSR"/>
</dbReference>
<protein>
    <submittedName>
        <fullName evidence="7">LysR family transcriptional regulator</fullName>
    </submittedName>
</protein>
<dbReference type="AlphaFoldDB" id="A0A348WG41"/>
<dbReference type="Pfam" id="PF03466">
    <property type="entry name" value="LysR_substrate"/>
    <property type="match status" value="1"/>
</dbReference>
<dbReference type="InterPro" id="IPR036388">
    <property type="entry name" value="WH-like_DNA-bd_sf"/>
</dbReference>
<keyword evidence="3" id="KW-0238">DNA-binding</keyword>
<evidence type="ECO:0000256" key="3">
    <source>
        <dbReference type="ARBA" id="ARBA00023125"/>
    </source>
</evidence>
<dbReference type="PANTHER" id="PTHR30427">
    <property type="entry name" value="TRANSCRIPTIONAL ACTIVATOR PROTEIN LYSR"/>
    <property type="match status" value="1"/>
</dbReference>
<evidence type="ECO:0000256" key="4">
    <source>
        <dbReference type="ARBA" id="ARBA00023163"/>
    </source>
</evidence>
<name>A0A348WG41_9RHOB</name>
<evidence type="ECO:0000256" key="5">
    <source>
        <dbReference type="SAM" id="MobiDB-lite"/>
    </source>
</evidence>
<dbReference type="RefSeq" id="WP_339856951.1">
    <property type="nucleotide sequence ID" value="NZ_CAXAXR010000063.1"/>
</dbReference>
<accession>A0A348WG41</accession>
<dbReference type="PANTHER" id="PTHR30427:SF1">
    <property type="entry name" value="TRANSCRIPTIONAL ACTIVATOR PROTEIN LYSR"/>
    <property type="match status" value="1"/>
</dbReference>
<dbReference type="Pfam" id="PF00126">
    <property type="entry name" value="HTH_1"/>
    <property type="match status" value="1"/>
</dbReference>
<keyword evidence="4" id="KW-0804">Transcription</keyword>
<comment type="similarity">
    <text evidence="1">Belongs to the LysR transcriptional regulatory family.</text>
</comment>
<comment type="caution">
    <text evidence="7">The sequence shown here is derived from an EMBL/GenBank/DDBJ whole genome shotgun (WGS) entry which is preliminary data.</text>
</comment>